<dbReference type="InterPro" id="IPR024623">
    <property type="entry name" value="YtxH"/>
</dbReference>
<keyword evidence="2" id="KW-0472">Membrane</keyword>
<keyword evidence="1" id="KW-0175">Coiled coil</keyword>
<dbReference type="Proteomes" id="UP000886744">
    <property type="component" value="Unassembled WGS sequence"/>
</dbReference>
<reference evidence="3" key="2">
    <citation type="journal article" date="2021" name="PeerJ">
        <title>Extensive microbial diversity within the chicken gut microbiome revealed by metagenomics and culture.</title>
        <authorList>
            <person name="Gilroy R."/>
            <person name="Ravi A."/>
            <person name="Getino M."/>
            <person name="Pursley I."/>
            <person name="Horton D.L."/>
            <person name="Alikhan N.F."/>
            <person name="Baker D."/>
            <person name="Gharbi K."/>
            <person name="Hall N."/>
            <person name="Watson M."/>
            <person name="Adriaenssens E.M."/>
            <person name="Foster-Nyarko E."/>
            <person name="Jarju S."/>
            <person name="Secka A."/>
            <person name="Antonio M."/>
            <person name="Oren A."/>
            <person name="Chaudhuri R.R."/>
            <person name="La Ragione R."/>
            <person name="Hildebrand F."/>
            <person name="Pallen M.J."/>
        </authorList>
    </citation>
    <scope>NUCLEOTIDE SEQUENCE</scope>
    <source>
        <strain evidence="3">ChiHjej13B12-12457</strain>
    </source>
</reference>
<feature type="coiled-coil region" evidence="1">
    <location>
        <begin position="36"/>
        <end position="63"/>
    </location>
</feature>
<feature type="transmembrane region" description="Helical" evidence="2">
    <location>
        <begin position="6"/>
        <end position="24"/>
    </location>
</feature>
<reference evidence="3" key="1">
    <citation type="submission" date="2020-10" db="EMBL/GenBank/DDBJ databases">
        <authorList>
            <person name="Gilroy R."/>
        </authorList>
    </citation>
    <scope>NUCLEOTIDE SEQUENCE</scope>
    <source>
        <strain evidence="3">ChiHjej13B12-12457</strain>
    </source>
</reference>
<protein>
    <submittedName>
        <fullName evidence="3">YtxH domain-containing protein</fullName>
    </submittedName>
</protein>
<organism evidence="3 4">
    <name type="scientific">Candidatus Coprenecus avistercoris</name>
    <dbReference type="NCBI Taxonomy" id="2840730"/>
    <lineage>
        <taxon>Bacteria</taxon>
        <taxon>Pseudomonadati</taxon>
        <taxon>Bacteroidota</taxon>
        <taxon>Bacteroidia</taxon>
        <taxon>Bacteroidales</taxon>
        <taxon>Rikenellaceae</taxon>
        <taxon>Rikenellaceae incertae sedis</taxon>
        <taxon>Candidatus Coprenecus</taxon>
    </lineage>
</organism>
<comment type="caution">
    <text evidence="3">The sequence shown here is derived from an EMBL/GenBank/DDBJ whole genome shotgun (WGS) entry which is preliminary data.</text>
</comment>
<evidence type="ECO:0000256" key="2">
    <source>
        <dbReference type="SAM" id="Phobius"/>
    </source>
</evidence>
<keyword evidence="2" id="KW-0812">Transmembrane</keyword>
<keyword evidence="2" id="KW-1133">Transmembrane helix</keyword>
<gene>
    <name evidence="3" type="ORF">IAC94_02585</name>
</gene>
<dbReference type="Pfam" id="PF12732">
    <property type="entry name" value="YtxH"/>
    <property type="match status" value="1"/>
</dbReference>
<sequence length="78" mass="8291">MKTDNLFTFLGGVLVGAAVAILFAPESGEETRRKIKDTFDKEYQGLKDKINNLESRAKAAADAYASAKAGADNGAIPE</sequence>
<dbReference type="AlphaFoldDB" id="A0A9D1E0H6"/>
<accession>A0A9D1E0H6</accession>
<name>A0A9D1E0H6_9BACT</name>
<evidence type="ECO:0000313" key="4">
    <source>
        <dbReference type="Proteomes" id="UP000886744"/>
    </source>
</evidence>
<evidence type="ECO:0000313" key="3">
    <source>
        <dbReference type="EMBL" id="HIR62397.1"/>
    </source>
</evidence>
<evidence type="ECO:0000256" key="1">
    <source>
        <dbReference type="SAM" id="Coils"/>
    </source>
</evidence>
<dbReference type="EMBL" id="DVHI01000032">
    <property type="protein sequence ID" value="HIR62397.1"/>
    <property type="molecule type" value="Genomic_DNA"/>
</dbReference>
<proteinExistence type="predicted"/>